<dbReference type="AlphaFoldDB" id="X1U209"/>
<proteinExistence type="predicted"/>
<reference evidence="1" key="1">
    <citation type="journal article" date="2014" name="Front. Microbiol.">
        <title>High frequency of phylogenetically diverse reductive dehalogenase-homologous genes in deep subseafloor sedimentary metagenomes.</title>
        <authorList>
            <person name="Kawai M."/>
            <person name="Futagami T."/>
            <person name="Toyoda A."/>
            <person name="Takaki Y."/>
            <person name="Nishi S."/>
            <person name="Hori S."/>
            <person name="Arai W."/>
            <person name="Tsubouchi T."/>
            <person name="Morono Y."/>
            <person name="Uchiyama I."/>
            <person name="Ito T."/>
            <person name="Fujiyama A."/>
            <person name="Inagaki F."/>
            <person name="Takami H."/>
        </authorList>
    </citation>
    <scope>NUCLEOTIDE SEQUENCE</scope>
    <source>
        <strain evidence="1">Expedition CK06-06</strain>
    </source>
</reference>
<comment type="caution">
    <text evidence="1">The sequence shown here is derived from an EMBL/GenBank/DDBJ whole genome shotgun (WGS) entry which is preliminary data.</text>
</comment>
<sequence>QSMQVDHCPVESAKSGELVGLKVENSVREKDLVFKVSGE</sequence>
<protein>
    <submittedName>
        <fullName evidence="1">Uncharacterized protein</fullName>
    </submittedName>
</protein>
<gene>
    <name evidence="1" type="ORF">S12H4_29467</name>
</gene>
<name>X1U209_9ZZZZ</name>
<dbReference type="EMBL" id="BARW01017000">
    <property type="protein sequence ID" value="GAI97651.1"/>
    <property type="molecule type" value="Genomic_DNA"/>
</dbReference>
<accession>X1U209</accession>
<feature type="non-terminal residue" evidence="1">
    <location>
        <position position="1"/>
    </location>
</feature>
<evidence type="ECO:0000313" key="1">
    <source>
        <dbReference type="EMBL" id="GAI97651.1"/>
    </source>
</evidence>
<organism evidence="1">
    <name type="scientific">marine sediment metagenome</name>
    <dbReference type="NCBI Taxonomy" id="412755"/>
    <lineage>
        <taxon>unclassified sequences</taxon>
        <taxon>metagenomes</taxon>
        <taxon>ecological metagenomes</taxon>
    </lineage>
</organism>